<dbReference type="Proteomes" id="UP000326354">
    <property type="component" value="Chromosome"/>
</dbReference>
<feature type="domain" description="ABC transmembrane type-1" evidence="12">
    <location>
        <begin position="7"/>
        <end position="210"/>
    </location>
</feature>
<evidence type="ECO:0000256" key="6">
    <source>
        <dbReference type="ARBA" id="ARBA00022505"/>
    </source>
</evidence>
<protein>
    <recommendedName>
        <fullName evidence="11">Molybdenum transport system permease</fullName>
    </recommendedName>
</protein>
<evidence type="ECO:0000313" key="13">
    <source>
        <dbReference type="EMBL" id="BBM87303.1"/>
    </source>
</evidence>
<dbReference type="GO" id="GO:0005886">
    <property type="term" value="C:plasma membrane"/>
    <property type="evidence" value="ECO:0007669"/>
    <property type="project" value="UniProtKB-SubCell"/>
</dbReference>
<dbReference type="InterPro" id="IPR011867">
    <property type="entry name" value="ModB_ABC"/>
</dbReference>
<proteinExistence type="inferred from homology"/>
<feature type="transmembrane region" description="Helical" evidence="10">
    <location>
        <begin position="6"/>
        <end position="33"/>
    </location>
</feature>
<dbReference type="OrthoDB" id="9795403at2"/>
<comment type="function">
    <text evidence="1 11">Part of the binding-protein-dependent transport system for molybdenum; probably responsible for the translocation of the substrate across the membrane.</text>
</comment>
<sequence>MYEWQPIILTLQLAVVTTVILFVLSVPIAYWLAFSPKKHLWAEAIILLPLVVPPVVLGFYLLLAFGKSSFMGKLLYSLTGLHFVFTFEGLVLASLIYSLPFMVKPLQSGFESIPKRWIETAYCLGKSKWQTLYHVMLPNMKFSILSAIALSFAHTVGEFGVVLMIGGSIPGKTKVASIAIYDAVQSLDYPLANFYAAVLVVITFVILLCVYKRS</sequence>
<keyword evidence="6 11" id="KW-0500">Molybdenum</keyword>
<gene>
    <name evidence="13" type="ORF">UABAM_05712</name>
</gene>
<dbReference type="PANTHER" id="PTHR30183:SF8">
    <property type="entry name" value="MOLYBDENUM TRANSPORT SYSTEM PERMEASE"/>
    <property type="match status" value="1"/>
</dbReference>
<evidence type="ECO:0000256" key="3">
    <source>
        <dbReference type="ARBA" id="ARBA00007069"/>
    </source>
</evidence>
<evidence type="ECO:0000256" key="9">
    <source>
        <dbReference type="ARBA" id="ARBA00023136"/>
    </source>
</evidence>
<dbReference type="InterPro" id="IPR000515">
    <property type="entry name" value="MetI-like"/>
</dbReference>
<evidence type="ECO:0000256" key="7">
    <source>
        <dbReference type="ARBA" id="ARBA00022692"/>
    </source>
</evidence>
<dbReference type="Pfam" id="PF00528">
    <property type="entry name" value="BPD_transp_1"/>
    <property type="match status" value="1"/>
</dbReference>
<evidence type="ECO:0000259" key="12">
    <source>
        <dbReference type="PROSITE" id="PS50928"/>
    </source>
</evidence>
<keyword evidence="7 10" id="KW-0812">Transmembrane</keyword>
<evidence type="ECO:0000256" key="4">
    <source>
        <dbReference type="ARBA" id="ARBA00022448"/>
    </source>
</evidence>
<accession>A0A5S9F6K7</accession>
<dbReference type="PANTHER" id="PTHR30183">
    <property type="entry name" value="MOLYBDENUM TRANSPORT SYSTEM PERMEASE PROTEIN MODB"/>
    <property type="match status" value="1"/>
</dbReference>
<keyword evidence="14" id="KW-1185">Reference proteome</keyword>
<keyword evidence="8 10" id="KW-1133">Transmembrane helix</keyword>
<dbReference type="KEGG" id="uam:UABAM_05712"/>
<reference evidence="13 14" key="1">
    <citation type="submission" date="2019-08" db="EMBL/GenBank/DDBJ databases">
        <title>Complete genome sequence of Candidatus Uab amorphum.</title>
        <authorList>
            <person name="Shiratori T."/>
            <person name="Suzuki S."/>
            <person name="Kakizawa Y."/>
            <person name="Ishida K."/>
        </authorList>
    </citation>
    <scope>NUCLEOTIDE SEQUENCE [LARGE SCALE GENOMIC DNA]</scope>
    <source>
        <strain evidence="13 14">SRT547</strain>
    </source>
</reference>
<feature type="transmembrane region" description="Helical" evidence="10">
    <location>
        <begin position="142"/>
        <end position="169"/>
    </location>
</feature>
<evidence type="ECO:0000256" key="2">
    <source>
        <dbReference type="ARBA" id="ARBA00004651"/>
    </source>
</evidence>
<dbReference type="GO" id="GO:0015098">
    <property type="term" value="F:molybdate ion transmembrane transporter activity"/>
    <property type="evidence" value="ECO:0007669"/>
    <property type="project" value="UniProtKB-UniRule"/>
</dbReference>
<evidence type="ECO:0000313" key="14">
    <source>
        <dbReference type="Proteomes" id="UP000326354"/>
    </source>
</evidence>
<dbReference type="EMBL" id="AP019860">
    <property type="protein sequence ID" value="BBM87303.1"/>
    <property type="molecule type" value="Genomic_DNA"/>
</dbReference>
<feature type="transmembrane region" description="Helical" evidence="10">
    <location>
        <begin position="74"/>
        <end position="97"/>
    </location>
</feature>
<organism evidence="13 14">
    <name type="scientific">Uabimicrobium amorphum</name>
    <dbReference type="NCBI Taxonomy" id="2596890"/>
    <lineage>
        <taxon>Bacteria</taxon>
        <taxon>Pseudomonadati</taxon>
        <taxon>Planctomycetota</taxon>
        <taxon>Candidatus Uabimicrobiia</taxon>
        <taxon>Candidatus Uabimicrobiales</taxon>
        <taxon>Candidatus Uabimicrobiaceae</taxon>
        <taxon>Candidatus Uabimicrobium</taxon>
    </lineage>
</organism>
<feature type="transmembrane region" description="Helical" evidence="10">
    <location>
        <begin position="40"/>
        <end position="62"/>
    </location>
</feature>
<evidence type="ECO:0000256" key="11">
    <source>
        <dbReference type="RuleBase" id="RU365097"/>
    </source>
</evidence>
<dbReference type="PROSITE" id="PS50928">
    <property type="entry name" value="ABC_TM1"/>
    <property type="match status" value="1"/>
</dbReference>
<feature type="transmembrane region" description="Helical" evidence="10">
    <location>
        <begin position="189"/>
        <end position="211"/>
    </location>
</feature>
<dbReference type="InterPro" id="IPR035906">
    <property type="entry name" value="MetI-like_sf"/>
</dbReference>
<dbReference type="NCBIfam" id="TIGR02141">
    <property type="entry name" value="modB_ABC"/>
    <property type="match status" value="1"/>
</dbReference>
<keyword evidence="5 11" id="KW-1003">Cell membrane</keyword>
<evidence type="ECO:0000256" key="10">
    <source>
        <dbReference type="RuleBase" id="RU363032"/>
    </source>
</evidence>
<keyword evidence="4 10" id="KW-0813">Transport</keyword>
<keyword evidence="9 10" id="KW-0472">Membrane</keyword>
<dbReference type="AlphaFoldDB" id="A0A5S9F6K7"/>
<dbReference type="Gene3D" id="1.10.3720.10">
    <property type="entry name" value="MetI-like"/>
    <property type="match status" value="1"/>
</dbReference>
<dbReference type="RefSeq" id="WP_151971328.1">
    <property type="nucleotide sequence ID" value="NZ_AP019860.1"/>
</dbReference>
<dbReference type="CDD" id="cd06261">
    <property type="entry name" value="TM_PBP2"/>
    <property type="match status" value="1"/>
</dbReference>
<name>A0A5S9F6K7_UABAM</name>
<comment type="similarity">
    <text evidence="3 11">Belongs to the binding-protein-dependent transport system permease family. CysTW subfamily.</text>
</comment>
<dbReference type="SUPFAM" id="SSF161098">
    <property type="entry name" value="MetI-like"/>
    <property type="match status" value="1"/>
</dbReference>
<evidence type="ECO:0000256" key="8">
    <source>
        <dbReference type="ARBA" id="ARBA00022989"/>
    </source>
</evidence>
<comment type="subcellular location">
    <subcellularLocation>
        <location evidence="2 10">Cell membrane</location>
        <topology evidence="2 10">Multi-pass membrane protein</topology>
    </subcellularLocation>
</comment>
<evidence type="ECO:0000256" key="5">
    <source>
        <dbReference type="ARBA" id="ARBA00022475"/>
    </source>
</evidence>
<evidence type="ECO:0000256" key="1">
    <source>
        <dbReference type="ARBA" id="ARBA00002949"/>
    </source>
</evidence>